<evidence type="ECO:0000256" key="2">
    <source>
        <dbReference type="ARBA" id="ARBA00022692"/>
    </source>
</evidence>
<feature type="transmembrane region" description="Helical" evidence="6">
    <location>
        <begin position="12"/>
        <end position="29"/>
    </location>
</feature>
<dbReference type="InterPro" id="IPR009436">
    <property type="entry name" value="AGTRAP"/>
</dbReference>
<dbReference type="GO" id="GO:0005886">
    <property type="term" value="C:plasma membrane"/>
    <property type="evidence" value="ECO:0007669"/>
    <property type="project" value="TreeGrafter"/>
</dbReference>
<comment type="subcellular location">
    <subcellularLocation>
        <location evidence="1">Membrane</location>
        <topology evidence="1">Multi-pass membrane protein</topology>
    </subcellularLocation>
</comment>
<dbReference type="GO" id="GO:0038166">
    <property type="term" value="P:angiotensin-activated signaling pathway"/>
    <property type="evidence" value="ECO:0007669"/>
    <property type="project" value="InterPro"/>
</dbReference>
<dbReference type="PANTHER" id="PTHR16521">
    <property type="entry name" value="TYPE-1 ANGIOTENSIN II RECEPTOR-ASSOCIATED PROTEIN"/>
    <property type="match status" value="1"/>
</dbReference>
<feature type="transmembrane region" description="Helical" evidence="6">
    <location>
        <begin position="58"/>
        <end position="79"/>
    </location>
</feature>
<comment type="caution">
    <text evidence="7">The sequence shown here is derived from an EMBL/GenBank/DDBJ whole genome shotgun (WGS) entry which is preliminary data.</text>
</comment>
<gene>
    <name evidence="7" type="ORF">WA026_000383</name>
</gene>
<dbReference type="SMART" id="SM00805">
    <property type="entry name" value="AGTRAP"/>
    <property type="match status" value="1"/>
</dbReference>
<protein>
    <recommendedName>
        <fullName evidence="9">Type-1 angiotensin II receptor-associated protein</fullName>
    </recommendedName>
</protein>
<keyword evidence="2 6" id="KW-0812">Transmembrane</keyword>
<keyword evidence="4 6" id="KW-0472">Membrane</keyword>
<evidence type="ECO:0000313" key="7">
    <source>
        <dbReference type="EMBL" id="KAK9888108.1"/>
    </source>
</evidence>
<dbReference type="AlphaFoldDB" id="A0AAW1V5L5"/>
<reference evidence="7 8" key="1">
    <citation type="submission" date="2023-03" db="EMBL/GenBank/DDBJ databases">
        <title>Genome insight into feeding habits of ladybird beetles.</title>
        <authorList>
            <person name="Li H.-S."/>
            <person name="Huang Y.-H."/>
            <person name="Pang H."/>
        </authorList>
    </citation>
    <scope>NUCLEOTIDE SEQUENCE [LARGE SCALE GENOMIC DNA]</scope>
    <source>
        <strain evidence="7">SYSU_2023b</strain>
        <tissue evidence="7">Whole body</tissue>
    </source>
</reference>
<dbReference type="Proteomes" id="UP001431783">
    <property type="component" value="Unassembled WGS sequence"/>
</dbReference>
<organism evidence="7 8">
    <name type="scientific">Henosepilachna vigintioctopunctata</name>
    <dbReference type="NCBI Taxonomy" id="420089"/>
    <lineage>
        <taxon>Eukaryota</taxon>
        <taxon>Metazoa</taxon>
        <taxon>Ecdysozoa</taxon>
        <taxon>Arthropoda</taxon>
        <taxon>Hexapoda</taxon>
        <taxon>Insecta</taxon>
        <taxon>Pterygota</taxon>
        <taxon>Neoptera</taxon>
        <taxon>Endopterygota</taxon>
        <taxon>Coleoptera</taxon>
        <taxon>Polyphaga</taxon>
        <taxon>Cucujiformia</taxon>
        <taxon>Coccinelloidea</taxon>
        <taxon>Coccinellidae</taxon>
        <taxon>Epilachninae</taxon>
        <taxon>Epilachnini</taxon>
        <taxon>Henosepilachna</taxon>
    </lineage>
</organism>
<proteinExistence type="predicted"/>
<dbReference type="PANTHER" id="PTHR16521:SF3">
    <property type="entry name" value="TYPE-1 ANGIOTENSIN II RECEPTOR-ASSOCIATED PROTEIN"/>
    <property type="match status" value="1"/>
</dbReference>
<accession>A0AAW1V5L5</accession>
<feature type="compositionally biased region" description="Polar residues" evidence="5">
    <location>
        <begin position="145"/>
        <end position="160"/>
    </location>
</feature>
<evidence type="ECO:0000256" key="3">
    <source>
        <dbReference type="ARBA" id="ARBA00022989"/>
    </source>
</evidence>
<evidence type="ECO:0000256" key="4">
    <source>
        <dbReference type="ARBA" id="ARBA00023136"/>
    </source>
</evidence>
<name>A0AAW1V5L5_9CUCU</name>
<feature type="region of interest" description="Disordered" evidence="5">
    <location>
        <begin position="135"/>
        <end position="160"/>
    </location>
</feature>
<dbReference type="EMBL" id="JARQZJ010000121">
    <property type="protein sequence ID" value="KAK9888108.1"/>
    <property type="molecule type" value="Genomic_DNA"/>
</dbReference>
<evidence type="ECO:0000313" key="8">
    <source>
        <dbReference type="Proteomes" id="UP001431783"/>
    </source>
</evidence>
<evidence type="ECO:0000256" key="5">
    <source>
        <dbReference type="SAM" id="MobiDB-lite"/>
    </source>
</evidence>
<evidence type="ECO:0000256" key="6">
    <source>
        <dbReference type="SAM" id="Phobius"/>
    </source>
</evidence>
<evidence type="ECO:0000256" key="1">
    <source>
        <dbReference type="ARBA" id="ARBA00004141"/>
    </source>
</evidence>
<dbReference type="Pfam" id="PF06396">
    <property type="entry name" value="AGTRAP"/>
    <property type="match status" value="1"/>
</dbReference>
<sequence length="160" mass="17936">MPTEVRNLKLKIIFAIHLILVSLSAMGFWSTSAYLFYNSLFCLMLIWGIHAHDSEEPLQMALIVDVISIALDIFVFVFSYPGEHASVKEKFSAVIAIFNLLSRPVSSILLFKLAQERGNTTGILAEIFTRGTNQSSYEDMDRSTPPAQTSNYDIANAQRI</sequence>
<keyword evidence="3 6" id="KW-1133">Transmembrane helix</keyword>
<keyword evidence="8" id="KW-1185">Reference proteome</keyword>
<evidence type="ECO:0008006" key="9">
    <source>
        <dbReference type="Google" id="ProtNLM"/>
    </source>
</evidence>